<keyword evidence="4 6" id="KW-0333">Golgi apparatus</keyword>
<dbReference type="GO" id="GO:0070836">
    <property type="term" value="P:caveola assembly"/>
    <property type="evidence" value="ECO:0007669"/>
    <property type="project" value="InterPro"/>
</dbReference>
<dbReference type="OrthoDB" id="5917823at2759"/>
<evidence type="ECO:0000256" key="5">
    <source>
        <dbReference type="ARBA" id="ARBA00023136"/>
    </source>
</evidence>
<dbReference type="GO" id="GO:0005901">
    <property type="term" value="C:caveola"/>
    <property type="evidence" value="ECO:0007669"/>
    <property type="project" value="UniProtKB-SubCell"/>
</dbReference>
<evidence type="ECO:0000256" key="2">
    <source>
        <dbReference type="ARBA" id="ARBA00010988"/>
    </source>
</evidence>
<organism evidence="7">
    <name type="scientific">Magallana gigas</name>
    <name type="common">Pacific oyster</name>
    <name type="synonym">Crassostrea gigas</name>
    <dbReference type="NCBI Taxonomy" id="29159"/>
    <lineage>
        <taxon>Eukaryota</taxon>
        <taxon>Metazoa</taxon>
        <taxon>Spiralia</taxon>
        <taxon>Lophotrochozoa</taxon>
        <taxon>Mollusca</taxon>
        <taxon>Bivalvia</taxon>
        <taxon>Autobranchia</taxon>
        <taxon>Pteriomorphia</taxon>
        <taxon>Ostreida</taxon>
        <taxon>Ostreoidea</taxon>
        <taxon>Ostreidae</taxon>
        <taxon>Magallana</taxon>
    </lineage>
</organism>
<dbReference type="HOGENOM" id="CLU_102582_3_0_1"/>
<dbReference type="PANTHER" id="PTHR10844:SF19">
    <property type="entry name" value="CAVEOLIN-2"/>
    <property type="match status" value="1"/>
</dbReference>
<evidence type="ECO:0000256" key="3">
    <source>
        <dbReference type="ARBA" id="ARBA00022475"/>
    </source>
</evidence>
<comment type="function">
    <text evidence="6">May act as a scaffolding protein within caveolar membranes. Interacts directly with G-protein alpha subunits and can functionally regulate their activity.</text>
</comment>
<dbReference type="GO" id="GO:0060090">
    <property type="term" value="F:molecular adaptor activity"/>
    <property type="evidence" value="ECO:0007669"/>
    <property type="project" value="TreeGrafter"/>
</dbReference>
<comment type="subcellular location">
    <subcellularLocation>
        <location evidence="1 6">Cell membrane</location>
        <topology evidence="1 6">Peripheral membrane protein</topology>
    </subcellularLocation>
    <subcellularLocation>
        <location evidence="6">Golgi apparatus membrane</location>
        <topology evidence="6">Peripheral membrane protein</topology>
    </subcellularLocation>
    <subcellularLocation>
        <location evidence="6">Membrane</location>
        <location evidence="6">Caveola</location>
        <topology evidence="6">Peripheral membrane protein</topology>
    </subcellularLocation>
</comment>
<keyword evidence="5 6" id="KW-0472">Membrane</keyword>
<keyword evidence="3 6" id="KW-1003">Cell membrane</keyword>
<gene>
    <name evidence="7" type="ORF">CGI_10007940</name>
</gene>
<sequence length="130" mass="14712">MSGDEIDLDNRDPNNLNSHLGTLHFNDVLGEPDGTHSIDCVWKMSHACFNLWKGLCYKILTLCFGCCIAAEWGCEFAIIAFYHVWFITPCLKIFEINCGLCQRIYTNCVNCCVVPCCEAFGGMFHHFKST</sequence>
<evidence type="ECO:0000256" key="1">
    <source>
        <dbReference type="ARBA" id="ARBA00004202"/>
    </source>
</evidence>
<evidence type="ECO:0000256" key="6">
    <source>
        <dbReference type="RuleBase" id="RU000680"/>
    </source>
</evidence>
<proteinExistence type="inferred from homology"/>
<dbReference type="Pfam" id="PF01146">
    <property type="entry name" value="Caveolin"/>
    <property type="match status" value="1"/>
</dbReference>
<accession>K1Q9T8</accession>
<evidence type="ECO:0000256" key="4">
    <source>
        <dbReference type="ARBA" id="ARBA00023034"/>
    </source>
</evidence>
<evidence type="ECO:0000313" key="7">
    <source>
        <dbReference type="EMBL" id="EKC30743.1"/>
    </source>
</evidence>
<dbReference type="GO" id="GO:0000139">
    <property type="term" value="C:Golgi membrane"/>
    <property type="evidence" value="ECO:0007669"/>
    <property type="project" value="UniProtKB-SubCell"/>
</dbReference>
<dbReference type="PANTHER" id="PTHR10844">
    <property type="entry name" value="CAVEOLIN"/>
    <property type="match status" value="1"/>
</dbReference>
<dbReference type="EMBL" id="JH816960">
    <property type="protein sequence ID" value="EKC30743.1"/>
    <property type="molecule type" value="Genomic_DNA"/>
</dbReference>
<reference evidence="7" key="1">
    <citation type="journal article" date="2012" name="Nature">
        <title>The oyster genome reveals stress adaptation and complexity of shell formation.</title>
        <authorList>
            <person name="Zhang G."/>
            <person name="Fang X."/>
            <person name="Guo X."/>
            <person name="Li L."/>
            <person name="Luo R."/>
            <person name="Xu F."/>
            <person name="Yang P."/>
            <person name="Zhang L."/>
            <person name="Wang X."/>
            <person name="Qi H."/>
            <person name="Xiong Z."/>
            <person name="Que H."/>
            <person name="Xie Y."/>
            <person name="Holland P.W."/>
            <person name="Paps J."/>
            <person name="Zhu Y."/>
            <person name="Wu F."/>
            <person name="Chen Y."/>
            <person name="Wang J."/>
            <person name="Peng C."/>
            <person name="Meng J."/>
            <person name="Yang L."/>
            <person name="Liu J."/>
            <person name="Wen B."/>
            <person name="Zhang N."/>
            <person name="Huang Z."/>
            <person name="Zhu Q."/>
            <person name="Feng Y."/>
            <person name="Mount A."/>
            <person name="Hedgecock D."/>
            <person name="Xu Z."/>
            <person name="Liu Y."/>
            <person name="Domazet-Loso T."/>
            <person name="Du Y."/>
            <person name="Sun X."/>
            <person name="Zhang S."/>
            <person name="Liu B."/>
            <person name="Cheng P."/>
            <person name="Jiang X."/>
            <person name="Li J."/>
            <person name="Fan D."/>
            <person name="Wang W."/>
            <person name="Fu W."/>
            <person name="Wang T."/>
            <person name="Wang B."/>
            <person name="Zhang J."/>
            <person name="Peng Z."/>
            <person name="Li Y."/>
            <person name="Li N."/>
            <person name="Wang J."/>
            <person name="Chen M."/>
            <person name="He Y."/>
            <person name="Tan F."/>
            <person name="Song X."/>
            <person name="Zheng Q."/>
            <person name="Huang R."/>
            <person name="Yang H."/>
            <person name="Du X."/>
            <person name="Chen L."/>
            <person name="Yang M."/>
            <person name="Gaffney P.M."/>
            <person name="Wang S."/>
            <person name="Luo L."/>
            <person name="She Z."/>
            <person name="Ming Y."/>
            <person name="Huang W."/>
            <person name="Zhang S."/>
            <person name="Huang B."/>
            <person name="Zhang Y."/>
            <person name="Qu T."/>
            <person name="Ni P."/>
            <person name="Miao G."/>
            <person name="Wang J."/>
            <person name="Wang Q."/>
            <person name="Steinberg C.E."/>
            <person name="Wang H."/>
            <person name="Li N."/>
            <person name="Qian L."/>
            <person name="Zhang G."/>
            <person name="Li Y."/>
            <person name="Yang H."/>
            <person name="Liu X."/>
            <person name="Wang J."/>
            <person name="Yin Y."/>
            <person name="Wang J."/>
        </authorList>
    </citation>
    <scope>NUCLEOTIDE SEQUENCE [LARGE SCALE GENOMIC DNA]</scope>
    <source>
        <strain evidence="7">05x7-T-G4-1.051#20</strain>
    </source>
</reference>
<comment type="similarity">
    <text evidence="2 6">Belongs to the caveolin family.</text>
</comment>
<dbReference type="AlphaFoldDB" id="K1Q9T8"/>
<dbReference type="InterPro" id="IPR001612">
    <property type="entry name" value="Caveolin"/>
</dbReference>
<dbReference type="InParanoid" id="K1Q9T8"/>
<name>K1Q9T8_MAGGI</name>
<protein>
    <recommendedName>
        <fullName evidence="6">Caveolin</fullName>
    </recommendedName>
</protein>